<gene>
    <name evidence="2" type="primary">zgc:171500</name>
</gene>
<dbReference type="Proteomes" id="UP000000437">
    <property type="component" value="Chromosome 22"/>
</dbReference>
<protein>
    <submittedName>
        <fullName evidence="2">Uncharacterized protein isoform X1</fullName>
    </submittedName>
</protein>
<evidence type="ECO:0000313" key="1">
    <source>
        <dbReference type="Proteomes" id="UP000000437"/>
    </source>
</evidence>
<organism evidence="1 2">
    <name type="scientific">Danio rerio</name>
    <name type="common">Zebrafish</name>
    <name type="synonym">Brachydanio rerio</name>
    <dbReference type="NCBI Taxonomy" id="7955"/>
    <lineage>
        <taxon>Eukaryota</taxon>
        <taxon>Metazoa</taxon>
        <taxon>Chordata</taxon>
        <taxon>Craniata</taxon>
        <taxon>Vertebrata</taxon>
        <taxon>Euteleostomi</taxon>
        <taxon>Actinopterygii</taxon>
        <taxon>Neopterygii</taxon>
        <taxon>Teleostei</taxon>
        <taxon>Ostariophysi</taxon>
        <taxon>Cypriniformes</taxon>
        <taxon>Danionidae</taxon>
        <taxon>Danioninae</taxon>
        <taxon>Danio</taxon>
    </lineage>
</organism>
<evidence type="ECO:0000313" key="2">
    <source>
        <dbReference type="RefSeq" id="XP_073792249.1"/>
    </source>
</evidence>
<accession>A0AC58IDE5</accession>
<dbReference type="RefSeq" id="XP_073792249.1">
    <property type="nucleotide sequence ID" value="XM_073936148.1"/>
</dbReference>
<keyword evidence="1" id="KW-1185">Reference proteome</keyword>
<sequence>MEEEKEDDHDHTGLIPVEYMSFCLGLIGKSAPLLWQKKKLGGVGSDRVSVSVTEGDSVTLYSGVKTNQQENIVWYFNDVRIAQINQDLNKSCTDVQCNENTDKFRGRLKLDHQTGSLTIMNTRSTDAGNYHLEIVSSGGYSVKTFGVTVYDVSAANQKETKSVKEGESVTLNLGGMKKPDDLMMYFFNDALIAKVTGGQICTDVQFDERFSGRLKLDRQTGSLTIIDSRITDSGVYKLEIINISSITVTKGITVTITGMMVGDPVTLETPAVDKVSVSIAVGFCVIFVLLLLVDHLFCRQQKSKYHILSSKSKIQSFIASSNHQGLPHALKCESVLCFRFIWA</sequence>
<name>A0AC58IDE5_DANRE</name>
<proteinExistence type="predicted"/>
<reference evidence="2" key="1">
    <citation type="submission" date="2025-08" db="UniProtKB">
        <authorList>
            <consortium name="RefSeq"/>
        </authorList>
    </citation>
    <scope>IDENTIFICATION</scope>
    <source>
        <strain evidence="2">Tuebingen</strain>
        <tissue evidence="2">Fibroblasts and whole tissue</tissue>
    </source>
</reference>